<evidence type="ECO:0000256" key="5">
    <source>
        <dbReference type="SAM" id="MobiDB-lite"/>
    </source>
</evidence>
<dbReference type="PROSITE" id="PS50885">
    <property type="entry name" value="HAMP"/>
    <property type="match status" value="1"/>
</dbReference>
<feature type="transmembrane region" description="Helical" evidence="6">
    <location>
        <begin position="12"/>
        <end position="32"/>
    </location>
</feature>
<dbReference type="SMART" id="SM00283">
    <property type="entry name" value="MA"/>
    <property type="match status" value="1"/>
</dbReference>
<keyword evidence="10" id="KW-1185">Reference proteome</keyword>
<name>A0A2G8T165_9BURK</name>
<dbReference type="CDD" id="cd11386">
    <property type="entry name" value="MCP_signal"/>
    <property type="match status" value="1"/>
</dbReference>
<evidence type="ECO:0000256" key="2">
    <source>
        <dbReference type="ARBA" id="ARBA00022481"/>
    </source>
</evidence>
<dbReference type="Gene3D" id="1.10.287.950">
    <property type="entry name" value="Methyl-accepting chemotaxis protein"/>
    <property type="match status" value="1"/>
</dbReference>
<dbReference type="InterPro" id="IPR024478">
    <property type="entry name" value="HlyB_4HB_MCP"/>
</dbReference>
<gene>
    <name evidence="9" type="ORF">CR103_11060</name>
</gene>
<dbReference type="Pfam" id="PF00015">
    <property type="entry name" value="MCPsignal"/>
    <property type="match status" value="1"/>
</dbReference>
<dbReference type="InterPro" id="IPR004089">
    <property type="entry name" value="MCPsignal_dom"/>
</dbReference>
<feature type="domain" description="Methyl-accepting transducer" evidence="7">
    <location>
        <begin position="267"/>
        <end position="496"/>
    </location>
</feature>
<feature type="region of interest" description="Disordered" evidence="5">
    <location>
        <begin position="525"/>
        <end position="558"/>
    </location>
</feature>
<organism evidence="9 10">
    <name type="scientific">Massilia psychrophila</name>
    <dbReference type="NCBI Taxonomy" id="1603353"/>
    <lineage>
        <taxon>Bacteria</taxon>
        <taxon>Pseudomonadati</taxon>
        <taxon>Pseudomonadota</taxon>
        <taxon>Betaproteobacteria</taxon>
        <taxon>Burkholderiales</taxon>
        <taxon>Oxalobacteraceae</taxon>
        <taxon>Telluria group</taxon>
        <taxon>Massilia</taxon>
    </lineage>
</organism>
<dbReference type="InterPro" id="IPR003660">
    <property type="entry name" value="HAMP_dom"/>
</dbReference>
<dbReference type="CDD" id="cd06225">
    <property type="entry name" value="HAMP"/>
    <property type="match status" value="1"/>
</dbReference>
<evidence type="ECO:0000256" key="6">
    <source>
        <dbReference type="SAM" id="Phobius"/>
    </source>
</evidence>
<dbReference type="InterPro" id="IPR051310">
    <property type="entry name" value="MCP_chemotaxis"/>
</dbReference>
<feature type="transmembrane region" description="Helical" evidence="6">
    <location>
        <begin position="189"/>
        <end position="208"/>
    </location>
</feature>
<feature type="compositionally biased region" description="Low complexity" evidence="5">
    <location>
        <begin position="525"/>
        <end position="543"/>
    </location>
</feature>
<evidence type="ECO:0000256" key="3">
    <source>
        <dbReference type="ARBA" id="ARBA00029447"/>
    </source>
</evidence>
<evidence type="ECO:0008006" key="11">
    <source>
        <dbReference type="Google" id="ProtNLM"/>
    </source>
</evidence>
<accession>A0A2G8T165</accession>
<dbReference type="PANTHER" id="PTHR43531:SF14">
    <property type="entry name" value="METHYL-ACCEPTING CHEMOTAXIS PROTEIN I-RELATED"/>
    <property type="match status" value="1"/>
</dbReference>
<evidence type="ECO:0000259" key="8">
    <source>
        <dbReference type="PROSITE" id="PS50885"/>
    </source>
</evidence>
<dbReference type="SUPFAM" id="SSF58104">
    <property type="entry name" value="Methyl-accepting chemotaxis protein (MCP) signaling domain"/>
    <property type="match status" value="1"/>
</dbReference>
<dbReference type="Pfam" id="PF12729">
    <property type="entry name" value="4HB_MCP_1"/>
    <property type="match status" value="1"/>
</dbReference>
<dbReference type="Proteomes" id="UP000228593">
    <property type="component" value="Unassembled WGS sequence"/>
</dbReference>
<evidence type="ECO:0000256" key="1">
    <source>
        <dbReference type="ARBA" id="ARBA00004370"/>
    </source>
</evidence>
<dbReference type="GO" id="GO:0007165">
    <property type="term" value="P:signal transduction"/>
    <property type="evidence" value="ECO:0007669"/>
    <property type="project" value="UniProtKB-KW"/>
</dbReference>
<keyword evidence="2" id="KW-0488">Methylation</keyword>
<reference evidence="9 10" key="1">
    <citation type="submission" date="2017-10" db="EMBL/GenBank/DDBJ databases">
        <title>Massilia psychrophilum sp. nov., a novel purple-pigmented bacterium isolated from Tianshan glacier, Xinjiang Municipality, China.</title>
        <authorList>
            <person name="Wang H."/>
        </authorList>
    </citation>
    <scope>NUCLEOTIDE SEQUENCE [LARGE SCALE GENOMIC DNA]</scope>
    <source>
        <strain evidence="9 10">JCM 30813</strain>
    </source>
</reference>
<dbReference type="SMART" id="SM00304">
    <property type="entry name" value="HAMP"/>
    <property type="match status" value="1"/>
</dbReference>
<dbReference type="InterPro" id="IPR047347">
    <property type="entry name" value="YvaQ-like_sensor"/>
</dbReference>
<dbReference type="FunFam" id="1.10.287.950:FF:000001">
    <property type="entry name" value="Methyl-accepting chemotaxis sensory transducer"/>
    <property type="match status" value="1"/>
</dbReference>
<feature type="domain" description="HAMP" evidence="8">
    <location>
        <begin position="210"/>
        <end position="262"/>
    </location>
</feature>
<sequence length="558" mass="59014">MKNIKIGPRLGIGFALILAMTVFIAIVGVWRLNDVAASTHAMMVQPLTKERLFTDWYGQNFGAIRRTQAIIKSADPELSAYFKEDGAATAKRVVELTKQAEPMIQGAAEKSLYEKIMAQRKLYSAARDDALKAKAAGDNEAAVKLLDQVYTPQAKAYQDMLQDMVTLQRGEIDATAHAIDATASLSTKLIMILTACAVAVGVGFSWLLTIGITRPIRQAVELAETVAGGDLTRTIVATSNDETGALLRALANMNNSLVGIVTEVRTGTDSITTASNEISAGNHDLSARTEQQASSLEETAASMEELTSTVKQNADNARQANQLSQTASDVAIQGGAVVGQVIVTMGSINESSRKIVDIIGVIDGIAFQTNILALNAAVEAARAGEQGRGFAVVASEVRTLAQRSAAAAKEIKTLIGNSVDQVDAGAKLVDQAGATMEQVVASIRRVTDIMGEITIASAEQTDGIEQVNQAIAEMDQVTQQNAALVEESAAAAESMQQQAGRLAQVVSVFKLAQAAKAEPRLRPVPASAVRAAPRTRAIAAPQPKRTARGAGSDEWEEF</sequence>
<keyword evidence="4" id="KW-0807">Transducer</keyword>
<dbReference type="AlphaFoldDB" id="A0A2G8T165"/>
<proteinExistence type="inferred from homology"/>
<dbReference type="Pfam" id="PF00672">
    <property type="entry name" value="HAMP"/>
    <property type="match status" value="1"/>
</dbReference>
<evidence type="ECO:0000256" key="4">
    <source>
        <dbReference type="PROSITE-ProRule" id="PRU00284"/>
    </source>
</evidence>
<evidence type="ECO:0000313" key="9">
    <source>
        <dbReference type="EMBL" id="PIL39807.1"/>
    </source>
</evidence>
<dbReference type="GO" id="GO:0005886">
    <property type="term" value="C:plasma membrane"/>
    <property type="evidence" value="ECO:0007669"/>
    <property type="project" value="TreeGrafter"/>
</dbReference>
<keyword evidence="6" id="KW-0472">Membrane</keyword>
<keyword evidence="6" id="KW-0812">Transmembrane</keyword>
<dbReference type="GO" id="GO:0004888">
    <property type="term" value="F:transmembrane signaling receptor activity"/>
    <property type="evidence" value="ECO:0007669"/>
    <property type="project" value="TreeGrafter"/>
</dbReference>
<dbReference type="RefSeq" id="WP_099916041.1">
    <property type="nucleotide sequence ID" value="NZ_BMHS01000002.1"/>
</dbReference>
<dbReference type="GO" id="GO:0006935">
    <property type="term" value="P:chemotaxis"/>
    <property type="evidence" value="ECO:0007669"/>
    <property type="project" value="TreeGrafter"/>
</dbReference>
<protein>
    <recommendedName>
        <fullName evidence="11">Methyl-accepting chemotaxis protein</fullName>
    </recommendedName>
</protein>
<keyword evidence="6" id="KW-1133">Transmembrane helix</keyword>
<evidence type="ECO:0000259" key="7">
    <source>
        <dbReference type="PROSITE" id="PS50111"/>
    </source>
</evidence>
<comment type="subcellular location">
    <subcellularLocation>
        <location evidence="1">Membrane</location>
    </subcellularLocation>
</comment>
<dbReference type="EMBL" id="PDOB01000014">
    <property type="protein sequence ID" value="PIL39807.1"/>
    <property type="molecule type" value="Genomic_DNA"/>
</dbReference>
<dbReference type="CDD" id="cd19411">
    <property type="entry name" value="MCP2201-like_sensor"/>
    <property type="match status" value="1"/>
</dbReference>
<evidence type="ECO:0000313" key="10">
    <source>
        <dbReference type="Proteomes" id="UP000228593"/>
    </source>
</evidence>
<comment type="similarity">
    <text evidence="3">Belongs to the methyl-accepting chemotaxis (MCP) protein family.</text>
</comment>
<dbReference type="PANTHER" id="PTHR43531">
    <property type="entry name" value="PROTEIN ICFG"/>
    <property type="match status" value="1"/>
</dbReference>
<comment type="caution">
    <text evidence="9">The sequence shown here is derived from an EMBL/GenBank/DDBJ whole genome shotgun (WGS) entry which is preliminary data.</text>
</comment>
<dbReference type="PROSITE" id="PS50111">
    <property type="entry name" value="CHEMOTAXIS_TRANSDUC_2"/>
    <property type="match status" value="1"/>
</dbReference>